<dbReference type="NCBIfam" id="NF037970">
    <property type="entry name" value="vanZ_1"/>
    <property type="match status" value="1"/>
</dbReference>
<name>A0A485M4H7_9ZZZZ</name>
<evidence type="ECO:0000256" key="1">
    <source>
        <dbReference type="SAM" id="Phobius"/>
    </source>
</evidence>
<feature type="transmembrane region" description="Helical" evidence="1">
    <location>
        <begin position="129"/>
        <end position="153"/>
    </location>
</feature>
<sequence length="161" mass="17401">MTVNHKLKPALSWLAVLLFMLAIYFLSAHPAGISNAYSKGIVAFLVENALKLTGKAITDQDMLRLISEVNSVAREYMHGVVFFVLGMLVHNAVRQCGARGVKAVAAALAICVVYGITDEIHQILVPGRAFQLSDLVMDAAGSVIGICVVWALYRKEKDLSG</sequence>
<dbReference type="PANTHER" id="PTHR28008:SF1">
    <property type="entry name" value="DOMAIN PROTEIN, PUTATIVE (AFU_ORTHOLOGUE AFUA_3G10980)-RELATED"/>
    <property type="match status" value="1"/>
</dbReference>
<dbReference type="Pfam" id="PF04892">
    <property type="entry name" value="VanZ"/>
    <property type="match status" value="1"/>
</dbReference>
<protein>
    <submittedName>
        <fullName evidence="3">VanZ like family protein</fullName>
    </submittedName>
</protein>
<feature type="domain" description="VanZ-like" evidence="2">
    <location>
        <begin position="13"/>
        <end position="151"/>
    </location>
</feature>
<dbReference type="PANTHER" id="PTHR28008">
    <property type="entry name" value="DOMAIN PROTEIN, PUTATIVE (AFU_ORTHOLOGUE AFUA_3G10980)-RELATED"/>
    <property type="match status" value="1"/>
</dbReference>
<dbReference type="EMBL" id="CAADRN010000326">
    <property type="protein sequence ID" value="VFU18143.1"/>
    <property type="molecule type" value="Genomic_DNA"/>
</dbReference>
<keyword evidence="1" id="KW-1133">Transmembrane helix</keyword>
<feature type="transmembrane region" description="Helical" evidence="1">
    <location>
        <begin position="100"/>
        <end position="117"/>
    </location>
</feature>
<evidence type="ECO:0000313" key="3">
    <source>
        <dbReference type="EMBL" id="VFU18143.1"/>
    </source>
</evidence>
<reference evidence="3" key="1">
    <citation type="submission" date="2019-03" db="EMBL/GenBank/DDBJ databases">
        <authorList>
            <person name="Hao L."/>
        </authorList>
    </citation>
    <scope>NUCLEOTIDE SEQUENCE</scope>
</reference>
<accession>A0A485M4H7</accession>
<dbReference type="InterPro" id="IPR006976">
    <property type="entry name" value="VanZ-like"/>
</dbReference>
<keyword evidence="1" id="KW-0472">Membrane</keyword>
<organism evidence="3">
    <name type="scientific">anaerobic digester metagenome</name>
    <dbReference type="NCBI Taxonomy" id="1263854"/>
    <lineage>
        <taxon>unclassified sequences</taxon>
        <taxon>metagenomes</taxon>
        <taxon>ecological metagenomes</taxon>
    </lineage>
</organism>
<keyword evidence="1" id="KW-0812">Transmembrane</keyword>
<gene>
    <name evidence="3" type="ORF">SCFA_3920004</name>
</gene>
<evidence type="ECO:0000259" key="2">
    <source>
        <dbReference type="Pfam" id="PF04892"/>
    </source>
</evidence>
<dbReference type="AlphaFoldDB" id="A0A485M4H7"/>
<proteinExistence type="predicted"/>